<keyword evidence="10" id="KW-0275">Fatty acid biosynthesis</keyword>
<dbReference type="SUPFAM" id="SSF50129">
    <property type="entry name" value="GroES-like"/>
    <property type="match status" value="1"/>
</dbReference>
<keyword evidence="3" id="KW-0444">Lipid biosynthesis</keyword>
<dbReference type="Pfam" id="PF08240">
    <property type="entry name" value="ADH_N"/>
    <property type="match status" value="1"/>
</dbReference>
<keyword evidence="4" id="KW-0276">Fatty acid metabolism</keyword>
<dbReference type="PANTHER" id="PTHR43981">
    <property type="entry name" value="ENOYL-[ACYL-CARRIER-PROTEIN] REDUCTASE, MITOCHONDRIAL"/>
    <property type="match status" value="1"/>
</dbReference>
<organism evidence="14 15">
    <name type="scientific">Hyphopichia burtonii NRRL Y-1933</name>
    <dbReference type="NCBI Taxonomy" id="984485"/>
    <lineage>
        <taxon>Eukaryota</taxon>
        <taxon>Fungi</taxon>
        <taxon>Dikarya</taxon>
        <taxon>Ascomycota</taxon>
        <taxon>Saccharomycotina</taxon>
        <taxon>Pichiomycetes</taxon>
        <taxon>Debaryomycetaceae</taxon>
        <taxon>Hyphopichia</taxon>
    </lineage>
</organism>
<comment type="subcellular location">
    <subcellularLocation>
        <location evidence="1">Mitochondrion</location>
    </subcellularLocation>
</comment>
<feature type="domain" description="Enoyl reductase (ER)" evidence="13">
    <location>
        <begin position="19"/>
        <end position="358"/>
    </location>
</feature>
<evidence type="ECO:0000256" key="6">
    <source>
        <dbReference type="ARBA" id="ARBA00022946"/>
    </source>
</evidence>
<dbReference type="InterPro" id="IPR036291">
    <property type="entry name" value="NAD(P)-bd_dom_sf"/>
</dbReference>
<evidence type="ECO:0000313" key="14">
    <source>
        <dbReference type="EMBL" id="ODV69750.1"/>
    </source>
</evidence>
<keyword evidence="5" id="KW-0521">NADP</keyword>
<dbReference type="InterPro" id="IPR011032">
    <property type="entry name" value="GroES-like_sf"/>
</dbReference>
<evidence type="ECO:0000256" key="1">
    <source>
        <dbReference type="ARBA" id="ARBA00004173"/>
    </source>
</evidence>
<dbReference type="Gene3D" id="3.90.180.10">
    <property type="entry name" value="Medium-chain alcohol dehydrogenases, catalytic domain"/>
    <property type="match status" value="1"/>
</dbReference>
<evidence type="ECO:0000256" key="11">
    <source>
        <dbReference type="ARBA" id="ARBA00038963"/>
    </source>
</evidence>
<keyword evidence="9" id="KW-0496">Mitochondrion</keyword>
<dbReference type="SMART" id="SM00829">
    <property type="entry name" value="PKS_ER"/>
    <property type="match status" value="1"/>
</dbReference>
<gene>
    <name evidence="14" type="ORF">HYPBUDRAFT_3692</name>
</gene>
<dbReference type="CDD" id="cd08290">
    <property type="entry name" value="ETR"/>
    <property type="match status" value="1"/>
</dbReference>
<dbReference type="GeneID" id="30997918"/>
<dbReference type="InterPro" id="IPR013154">
    <property type="entry name" value="ADH-like_N"/>
</dbReference>
<dbReference type="InterPro" id="IPR051034">
    <property type="entry name" value="Mito_Enoyl-ACP_Reductase"/>
</dbReference>
<evidence type="ECO:0000259" key="13">
    <source>
        <dbReference type="SMART" id="SM00829"/>
    </source>
</evidence>
<dbReference type="EC" id="1.3.1.104" evidence="11"/>
<dbReference type="STRING" id="984485.A0A1E4RR40"/>
<dbReference type="InterPro" id="IPR013149">
    <property type="entry name" value="ADH-like_C"/>
</dbReference>
<keyword evidence="15" id="KW-1185">Reference proteome</keyword>
<dbReference type="RefSeq" id="XP_020078817.1">
    <property type="nucleotide sequence ID" value="XM_020223369.1"/>
</dbReference>
<comment type="catalytic activity">
    <reaction evidence="12">
        <text>a 2,3-saturated acyl-[ACP] + NADP(+) = a (2E)-enoyl-[ACP] + NADPH + H(+)</text>
        <dbReference type="Rhea" id="RHEA:22564"/>
        <dbReference type="Rhea" id="RHEA-COMP:9925"/>
        <dbReference type="Rhea" id="RHEA-COMP:9926"/>
        <dbReference type="ChEBI" id="CHEBI:15378"/>
        <dbReference type="ChEBI" id="CHEBI:57783"/>
        <dbReference type="ChEBI" id="CHEBI:58349"/>
        <dbReference type="ChEBI" id="CHEBI:78784"/>
        <dbReference type="ChEBI" id="CHEBI:78785"/>
        <dbReference type="EC" id="1.3.1.104"/>
    </reaction>
</comment>
<dbReference type="PANTHER" id="PTHR43981:SF2">
    <property type="entry name" value="ENOYL-[ACYL-CARRIER-PROTEIN] REDUCTASE, MITOCHONDRIAL"/>
    <property type="match status" value="1"/>
</dbReference>
<reference evidence="15" key="1">
    <citation type="submission" date="2016-05" db="EMBL/GenBank/DDBJ databases">
        <title>Comparative genomics of biotechnologically important yeasts.</title>
        <authorList>
            <consortium name="DOE Joint Genome Institute"/>
            <person name="Riley R."/>
            <person name="Haridas S."/>
            <person name="Wolfe K.H."/>
            <person name="Lopes M.R."/>
            <person name="Hittinger C.T."/>
            <person name="Goker M."/>
            <person name="Salamov A."/>
            <person name="Wisecaver J."/>
            <person name="Long T.M."/>
            <person name="Aerts A.L."/>
            <person name="Barry K."/>
            <person name="Choi C."/>
            <person name="Clum A."/>
            <person name="Coughlan A.Y."/>
            <person name="Deshpande S."/>
            <person name="Douglass A.P."/>
            <person name="Hanson S.J."/>
            <person name="Klenk H.-P."/>
            <person name="Labutti K."/>
            <person name="Lapidus A."/>
            <person name="Lindquist E."/>
            <person name="Lipzen A."/>
            <person name="Meier-Kolthoff J.P."/>
            <person name="Ohm R.A."/>
            <person name="Otillar R.P."/>
            <person name="Pangilinan J."/>
            <person name="Peng Y."/>
            <person name="Rokas A."/>
            <person name="Rosa C.A."/>
            <person name="Scheuner C."/>
            <person name="Sibirny A.A."/>
            <person name="Slot J.C."/>
            <person name="Stielow J.B."/>
            <person name="Sun H."/>
            <person name="Kurtzman C.P."/>
            <person name="Blackwell M."/>
            <person name="Grigoriev I.V."/>
            <person name="Jeffries T.W."/>
        </authorList>
    </citation>
    <scope>NUCLEOTIDE SEQUENCE [LARGE SCALE GENOMIC DNA]</scope>
    <source>
        <strain evidence="15">NRRL Y-1933</strain>
    </source>
</reference>
<name>A0A1E4RR40_9ASCO</name>
<dbReference type="GO" id="GO:0005739">
    <property type="term" value="C:mitochondrion"/>
    <property type="evidence" value="ECO:0007669"/>
    <property type="project" value="UniProtKB-SubCell"/>
</dbReference>
<dbReference type="Proteomes" id="UP000095085">
    <property type="component" value="Unassembled WGS sequence"/>
</dbReference>
<dbReference type="GO" id="GO:0141148">
    <property type="term" value="F:enoyl-[acyl-carrier-protein] reductase (NADPH) activity"/>
    <property type="evidence" value="ECO:0007669"/>
    <property type="project" value="UniProtKB-EC"/>
</dbReference>
<dbReference type="Gene3D" id="3.40.50.720">
    <property type="entry name" value="NAD(P)-binding Rossmann-like Domain"/>
    <property type="match status" value="1"/>
</dbReference>
<evidence type="ECO:0000256" key="3">
    <source>
        <dbReference type="ARBA" id="ARBA00022516"/>
    </source>
</evidence>
<evidence type="ECO:0000256" key="7">
    <source>
        <dbReference type="ARBA" id="ARBA00023002"/>
    </source>
</evidence>
<dbReference type="InterPro" id="IPR020843">
    <property type="entry name" value="ER"/>
</dbReference>
<dbReference type="Pfam" id="PF00107">
    <property type="entry name" value="ADH_zinc_N"/>
    <property type="match status" value="1"/>
</dbReference>
<accession>A0A1E4RR40</accession>
<evidence type="ECO:0000256" key="4">
    <source>
        <dbReference type="ARBA" id="ARBA00022832"/>
    </source>
</evidence>
<protein>
    <recommendedName>
        <fullName evidence="11">enoyl-[acyl-carrier-protein] reductase</fullName>
        <ecNumber evidence="11">1.3.1.104</ecNumber>
    </recommendedName>
</protein>
<keyword evidence="7" id="KW-0560">Oxidoreductase</keyword>
<sequence length="361" mass="39459">MSIQASAVTYTKAGPDLAKVLTNTKFDIDLSKIKPTQVVVKALGTPINPSDVVQVLGVYPSPPKFQQLGNDSDVKYAIGGNEGVFKVVAVGNDVADYKVGDWVIPKLPSFGTWRTHAIADVTEDPFIKVSSDDDSAIDLNEAATISINPSTAFQLIETYNDWKQGDWIIANAGNSQVNQYLIQIAKIYSINTILIIRSGKQNETELKNELKKLGATLVFNDEEIKAPNFIKELPELTSNGNVRLALNSVGDETVAILIDALSQDGTLITYGASGGNKKISYDSTAQLFKNITTKAYWLTKNTKANPQLKVDTINKLLKLYQNKVIQSPTFNKAKFDQSQDLAQLVLHSISSTTGKQVIVYE</sequence>
<evidence type="ECO:0000256" key="8">
    <source>
        <dbReference type="ARBA" id="ARBA00023098"/>
    </source>
</evidence>
<evidence type="ECO:0000256" key="2">
    <source>
        <dbReference type="ARBA" id="ARBA00010371"/>
    </source>
</evidence>
<dbReference type="GO" id="GO:0006633">
    <property type="term" value="P:fatty acid biosynthetic process"/>
    <property type="evidence" value="ECO:0007669"/>
    <property type="project" value="UniProtKB-KW"/>
</dbReference>
<evidence type="ECO:0000256" key="10">
    <source>
        <dbReference type="ARBA" id="ARBA00023160"/>
    </source>
</evidence>
<evidence type="ECO:0000256" key="12">
    <source>
        <dbReference type="ARBA" id="ARBA00048843"/>
    </source>
</evidence>
<evidence type="ECO:0000256" key="5">
    <source>
        <dbReference type="ARBA" id="ARBA00022857"/>
    </source>
</evidence>
<dbReference type="EMBL" id="KV454538">
    <property type="protein sequence ID" value="ODV69750.1"/>
    <property type="molecule type" value="Genomic_DNA"/>
</dbReference>
<dbReference type="SUPFAM" id="SSF51735">
    <property type="entry name" value="NAD(P)-binding Rossmann-fold domains"/>
    <property type="match status" value="1"/>
</dbReference>
<proteinExistence type="inferred from homology"/>
<keyword evidence="8" id="KW-0443">Lipid metabolism</keyword>
<evidence type="ECO:0000313" key="15">
    <source>
        <dbReference type="Proteomes" id="UP000095085"/>
    </source>
</evidence>
<dbReference type="OrthoDB" id="7482721at2759"/>
<keyword evidence="6" id="KW-0809">Transit peptide</keyword>
<evidence type="ECO:0000256" key="9">
    <source>
        <dbReference type="ARBA" id="ARBA00023128"/>
    </source>
</evidence>
<comment type="similarity">
    <text evidence="2">Belongs to the zinc-containing alcohol dehydrogenase family. Quinone oxidoreductase subfamily.</text>
</comment>
<dbReference type="AlphaFoldDB" id="A0A1E4RR40"/>